<dbReference type="Pfam" id="PF03483">
    <property type="entry name" value="B3_4"/>
    <property type="match status" value="1"/>
</dbReference>
<gene>
    <name evidence="15" type="primary">pheT</name>
    <name evidence="20" type="ORF">FNV44_04410</name>
</gene>
<evidence type="ECO:0000256" key="11">
    <source>
        <dbReference type="ARBA" id="ARBA00022884"/>
    </source>
</evidence>
<keyword evidence="8 15" id="KW-0547">Nucleotide-binding</keyword>
<dbReference type="OMA" id="PSPLWMQ"/>
<dbReference type="Gene3D" id="3.30.930.10">
    <property type="entry name" value="Bira Bifunctional Protein, Domain 2"/>
    <property type="match status" value="1"/>
</dbReference>
<keyword evidence="9 15" id="KW-0067">ATP-binding</keyword>
<evidence type="ECO:0000256" key="16">
    <source>
        <dbReference type="PROSITE-ProRule" id="PRU00209"/>
    </source>
</evidence>
<dbReference type="Pfam" id="PF03484">
    <property type="entry name" value="B5"/>
    <property type="match status" value="1"/>
</dbReference>
<dbReference type="SUPFAM" id="SSF55681">
    <property type="entry name" value="Class II aaRS and biotin synthetases"/>
    <property type="match status" value="1"/>
</dbReference>
<dbReference type="GO" id="GO:0000049">
    <property type="term" value="F:tRNA binding"/>
    <property type="evidence" value="ECO:0007669"/>
    <property type="project" value="UniProtKB-UniRule"/>
</dbReference>
<dbReference type="AlphaFoldDB" id="A0A553IJD5"/>
<dbReference type="PANTHER" id="PTHR10947:SF0">
    <property type="entry name" value="PHENYLALANINE--TRNA LIGASE BETA SUBUNIT"/>
    <property type="match status" value="1"/>
</dbReference>
<dbReference type="CDD" id="cd02796">
    <property type="entry name" value="tRNA_bind_bactPheRS"/>
    <property type="match status" value="1"/>
</dbReference>
<dbReference type="EC" id="6.1.1.20" evidence="15"/>
<dbReference type="InterPro" id="IPR045864">
    <property type="entry name" value="aa-tRNA-synth_II/BPL/LPL"/>
</dbReference>
<keyword evidence="13 15" id="KW-0030">Aminoacyl-tRNA synthetase</keyword>
<dbReference type="GO" id="GO:0000287">
    <property type="term" value="F:magnesium ion binding"/>
    <property type="evidence" value="ECO:0007669"/>
    <property type="project" value="UniProtKB-UniRule"/>
</dbReference>
<dbReference type="NCBIfam" id="NF045760">
    <property type="entry name" value="YtpR"/>
    <property type="match status" value="1"/>
</dbReference>
<evidence type="ECO:0000256" key="13">
    <source>
        <dbReference type="ARBA" id="ARBA00023146"/>
    </source>
</evidence>
<name>A0A553IJD5_ACHLA</name>
<dbReference type="HAMAP" id="MF_00283">
    <property type="entry name" value="Phe_tRNA_synth_beta1"/>
    <property type="match status" value="1"/>
</dbReference>
<dbReference type="SMART" id="SM00896">
    <property type="entry name" value="FDX-ACB"/>
    <property type="match status" value="1"/>
</dbReference>
<dbReference type="Pfam" id="PF17759">
    <property type="entry name" value="tRNA_synthFbeta"/>
    <property type="match status" value="1"/>
</dbReference>
<evidence type="ECO:0000259" key="19">
    <source>
        <dbReference type="PROSITE" id="PS51483"/>
    </source>
</evidence>
<keyword evidence="7 15" id="KW-0479">Metal-binding</keyword>
<dbReference type="SMART" id="SM00873">
    <property type="entry name" value="B3_4"/>
    <property type="match status" value="1"/>
</dbReference>
<dbReference type="InterPro" id="IPR036690">
    <property type="entry name" value="Fdx_antiC-bd_sf"/>
</dbReference>
<dbReference type="SMART" id="SM00874">
    <property type="entry name" value="B5"/>
    <property type="match status" value="1"/>
</dbReference>
<proteinExistence type="inferred from homology"/>
<dbReference type="Pfam" id="PF01588">
    <property type="entry name" value="tRNA_bind"/>
    <property type="match status" value="1"/>
</dbReference>
<dbReference type="InterPro" id="IPR002547">
    <property type="entry name" value="tRNA-bd_dom"/>
</dbReference>
<feature type="binding site" evidence="15">
    <location>
        <position position="462"/>
    </location>
    <ligand>
        <name>Mg(2+)</name>
        <dbReference type="ChEBI" id="CHEBI:18420"/>
        <note>shared with alpha subunit</note>
    </ligand>
</feature>
<evidence type="ECO:0000256" key="3">
    <source>
        <dbReference type="ARBA" id="ARBA00011209"/>
    </source>
</evidence>
<comment type="subcellular location">
    <subcellularLocation>
        <location evidence="1 15">Cytoplasm</location>
    </subcellularLocation>
</comment>
<dbReference type="GO" id="GO:0004826">
    <property type="term" value="F:phenylalanine-tRNA ligase activity"/>
    <property type="evidence" value="ECO:0007669"/>
    <property type="project" value="UniProtKB-UniRule"/>
</dbReference>
<dbReference type="InterPro" id="IPR020825">
    <property type="entry name" value="Phe-tRNA_synthase-like_B3/B4"/>
</dbReference>
<dbReference type="InterPro" id="IPR005121">
    <property type="entry name" value="Fdx_antiC-bd"/>
</dbReference>
<dbReference type="RefSeq" id="WP_012242207.1">
    <property type="nucleotide sequence ID" value="NZ_JACAOE010000001.1"/>
</dbReference>
<dbReference type="Proteomes" id="UP000315938">
    <property type="component" value="Unassembled WGS sequence"/>
</dbReference>
<feature type="binding site" evidence="15">
    <location>
        <position position="452"/>
    </location>
    <ligand>
        <name>Mg(2+)</name>
        <dbReference type="ChEBI" id="CHEBI:18420"/>
        <note>shared with alpha subunit</note>
    </ligand>
</feature>
<comment type="cofactor">
    <cofactor evidence="15">
        <name>Mg(2+)</name>
        <dbReference type="ChEBI" id="CHEBI:18420"/>
    </cofactor>
    <text evidence="15">Binds 2 magnesium ions per tetramer.</text>
</comment>
<feature type="domain" description="B5" evidence="19">
    <location>
        <begin position="399"/>
        <end position="474"/>
    </location>
</feature>
<keyword evidence="12 15" id="KW-0648">Protein biosynthesis</keyword>
<evidence type="ECO:0000256" key="9">
    <source>
        <dbReference type="ARBA" id="ARBA00022840"/>
    </source>
</evidence>
<keyword evidence="5 16" id="KW-0820">tRNA-binding</keyword>
<organism evidence="20 21">
    <name type="scientific">Acholeplasma laidlawii</name>
    <dbReference type="NCBI Taxonomy" id="2148"/>
    <lineage>
        <taxon>Bacteria</taxon>
        <taxon>Bacillati</taxon>
        <taxon>Mycoplasmatota</taxon>
        <taxon>Mollicutes</taxon>
        <taxon>Acholeplasmatales</taxon>
        <taxon>Acholeplasmataceae</taxon>
        <taxon>Acholeplasma</taxon>
    </lineage>
</organism>
<dbReference type="InterPro" id="IPR004532">
    <property type="entry name" value="Phe-tRNA-ligase_IIc_bsu_bact"/>
</dbReference>
<keyword evidence="10 15" id="KW-0460">Magnesium</keyword>
<evidence type="ECO:0000256" key="6">
    <source>
        <dbReference type="ARBA" id="ARBA00022598"/>
    </source>
</evidence>
<dbReference type="Gene3D" id="3.30.70.380">
    <property type="entry name" value="Ferrodoxin-fold anticodon-binding domain"/>
    <property type="match status" value="1"/>
</dbReference>
<dbReference type="GO" id="GO:0009328">
    <property type="term" value="C:phenylalanine-tRNA ligase complex"/>
    <property type="evidence" value="ECO:0007669"/>
    <property type="project" value="TreeGrafter"/>
</dbReference>
<dbReference type="Gene3D" id="3.30.56.10">
    <property type="match status" value="2"/>
</dbReference>
<dbReference type="CDD" id="cd00769">
    <property type="entry name" value="PheRS_beta_core"/>
    <property type="match status" value="1"/>
</dbReference>
<feature type="domain" description="TRNA-binding" evidence="17">
    <location>
        <begin position="35"/>
        <end position="149"/>
    </location>
</feature>
<reference evidence="20 21" key="1">
    <citation type="submission" date="2019-07" db="EMBL/GenBank/DDBJ databases">
        <title>Genome sequence of Acholeplasma laidlawii strain with increased resistance to erythromycin.</title>
        <authorList>
            <person name="Medvedeva E.S."/>
            <person name="Baranova N.B."/>
            <person name="Siniagina M.N."/>
            <person name="Mouzykantov A."/>
            <person name="Chernova O.A."/>
            <person name="Chernov V.M."/>
        </authorList>
    </citation>
    <scope>NUCLEOTIDE SEQUENCE [LARGE SCALE GENOMIC DNA]</scope>
    <source>
        <strain evidence="20 21">PG8REry</strain>
    </source>
</reference>
<dbReference type="NCBIfam" id="TIGR00472">
    <property type="entry name" value="pheT_bact"/>
    <property type="match status" value="1"/>
</dbReference>
<evidence type="ECO:0000259" key="17">
    <source>
        <dbReference type="PROSITE" id="PS50886"/>
    </source>
</evidence>
<feature type="domain" description="FDX-ACB" evidence="18">
    <location>
        <begin position="690"/>
        <end position="783"/>
    </location>
</feature>
<dbReference type="InterPro" id="IPR045060">
    <property type="entry name" value="Phe-tRNA-ligase_IIc_bsu"/>
</dbReference>
<dbReference type="SUPFAM" id="SSF54991">
    <property type="entry name" value="Anticodon-binding domain of PheRS"/>
    <property type="match status" value="1"/>
</dbReference>
<dbReference type="InterPro" id="IPR005147">
    <property type="entry name" value="tRNA_synthase_B5-dom"/>
</dbReference>
<keyword evidence="6 15" id="KW-0436">Ligase</keyword>
<dbReference type="InterPro" id="IPR041616">
    <property type="entry name" value="PheRS_beta_core"/>
</dbReference>
<keyword evidence="11 16" id="KW-0694">RNA-binding</keyword>
<evidence type="ECO:0000256" key="10">
    <source>
        <dbReference type="ARBA" id="ARBA00022842"/>
    </source>
</evidence>
<comment type="catalytic activity">
    <reaction evidence="14 15">
        <text>tRNA(Phe) + L-phenylalanine + ATP = L-phenylalanyl-tRNA(Phe) + AMP + diphosphate + H(+)</text>
        <dbReference type="Rhea" id="RHEA:19413"/>
        <dbReference type="Rhea" id="RHEA-COMP:9668"/>
        <dbReference type="Rhea" id="RHEA-COMP:9699"/>
        <dbReference type="ChEBI" id="CHEBI:15378"/>
        <dbReference type="ChEBI" id="CHEBI:30616"/>
        <dbReference type="ChEBI" id="CHEBI:33019"/>
        <dbReference type="ChEBI" id="CHEBI:58095"/>
        <dbReference type="ChEBI" id="CHEBI:78442"/>
        <dbReference type="ChEBI" id="CHEBI:78531"/>
        <dbReference type="ChEBI" id="CHEBI:456215"/>
        <dbReference type="EC" id="6.1.1.20"/>
    </reaction>
</comment>
<evidence type="ECO:0000256" key="1">
    <source>
        <dbReference type="ARBA" id="ARBA00004496"/>
    </source>
</evidence>
<dbReference type="Pfam" id="PF03147">
    <property type="entry name" value="FDX-ACB"/>
    <property type="match status" value="1"/>
</dbReference>
<dbReference type="Gene3D" id="2.40.50.140">
    <property type="entry name" value="Nucleic acid-binding proteins"/>
    <property type="match status" value="1"/>
</dbReference>
<dbReference type="SUPFAM" id="SSF46955">
    <property type="entry name" value="Putative DNA-binding domain"/>
    <property type="match status" value="1"/>
</dbReference>
<sequence>MFILDNILKQFIEVPNDLYEKTNQQIIEVDDYLALNSSTKLVVGYVETCVKHPNADTLSKTTVNIGSEVLDIVCGAPNVRSGQYVIVAQVGSVLPGNFEIKAAVVRGETSNGMICSLKELGFDEKHVPAQYKDGIYNFSQKVTPGEDALKALGLDGMKLLLGLTPNRGDLLSHLGFAYDLASMTNKKVHIPKPTFKEAAHKHDVQVVLDTNNCLTYDLRVMDVVIKESPWWLKNALIQSDIRPINNVVDITNYILITYGTPLHAFDANKVNSNTILVRQAHQGEEVVTLDEVSRVLEPSDIVITDGKKPIALGGVMGLLESGIDDHTTKIMLEAAQFNPSVIAKTSKRLDLRSDSSLRFERGIDQKRVRIGLEAATQLLVELADAKVYSGISSKTNVKEENPWVELSLENVNGLLGTKLNDNELHDILAQLNYETKIDNKTLLVQAPGYRKDILIEADVIEEVLRVYGYHHIEGKKLQPNLLGELSYSQKMNRALKQTLVGLGLNEVINYSLVSESDIESFAKVGESVSILMPLSDDRKILRQSLIPGLLKNLNYHLSRQMSHITLFEMGHVFAKDVEKNHLAVLINGNLLDSNYLKRDIKSDFYTLKGILEHIGVTLNVSFDVKQSSNVAALHPGIQGDVYVGDLLVGVIGKTHPLTDEAYDIKDAYVLELDLSQLITTKAPMIFESISKYPSIQRDISFVVSKDYPISDILGIIKQTARKLLTNIEVFDVYSGSNIEEGYHSLAISMTFNNKEKTLEKLDVEKALKSIQNRLEFNFKAVFRA</sequence>
<dbReference type="SUPFAM" id="SSF50249">
    <property type="entry name" value="Nucleic acid-binding proteins"/>
    <property type="match status" value="1"/>
</dbReference>
<evidence type="ECO:0000256" key="8">
    <source>
        <dbReference type="ARBA" id="ARBA00022741"/>
    </source>
</evidence>
<dbReference type="PROSITE" id="PS51483">
    <property type="entry name" value="B5"/>
    <property type="match status" value="1"/>
</dbReference>
<dbReference type="GeneID" id="41338439"/>
<evidence type="ECO:0000256" key="2">
    <source>
        <dbReference type="ARBA" id="ARBA00008653"/>
    </source>
</evidence>
<dbReference type="GO" id="GO:0006432">
    <property type="term" value="P:phenylalanyl-tRNA aminoacylation"/>
    <property type="evidence" value="ECO:0007669"/>
    <property type="project" value="UniProtKB-UniRule"/>
</dbReference>
<feature type="binding site" evidence="15">
    <location>
        <position position="458"/>
    </location>
    <ligand>
        <name>Mg(2+)</name>
        <dbReference type="ChEBI" id="CHEBI:18420"/>
        <note>shared with alpha subunit</note>
    </ligand>
</feature>
<dbReference type="InterPro" id="IPR033714">
    <property type="entry name" value="tRNA_bind_bactPheRS"/>
</dbReference>
<dbReference type="GO" id="GO:0005524">
    <property type="term" value="F:ATP binding"/>
    <property type="evidence" value="ECO:0007669"/>
    <property type="project" value="UniProtKB-UniRule"/>
</dbReference>
<feature type="binding site" evidence="15">
    <location>
        <position position="461"/>
    </location>
    <ligand>
        <name>Mg(2+)</name>
        <dbReference type="ChEBI" id="CHEBI:18420"/>
        <note>shared with alpha subunit</note>
    </ligand>
</feature>
<protein>
    <recommendedName>
        <fullName evidence="15">Phenylalanine--tRNA ligase beta subunit</fullName>
        <ecNumber evidence="15">6.1.1.20</ecNumber>
    </recommendedName>
    <alternativeName>
        <fullName evidence="15">Phenylalanyl-tRNA synthetase beta subunit</fullName>
        <shortName evidence="15">PheRS</shortName>
    </alternativeName>
</protein>
<evidence type="ECO:0000256" key="12">
    <source>
        <dbReference type="ARBA" id="ARBA00022917"/>
    </source>
</evidence>
<evidence type="ECO:0000256" key="7">
    <source>
        <dbReference type="ARBA" id="ARBA00022723"/>
    </source>
</evidence>
<dbReference type="PROSITE" id="PS51447">
    <property type="entry name" value="FDX_ACB"/>
    <property type="match status" value="1"/>
</dbReference>
<evidence type="ECO:0000256" key="4">
    <source>
        <dbReference type="ARBA" id="ARBA00022490"/>
    </source>
</evidence>
<comment type="caution">
    <text evidence="20">The sequence shown here is derived from an EMBL/GenBank/DDBJ whole genome shotgun (WGS) entry which is preliminary data.</text>
</comment>
<dbReference type="SUPFAM" id="SSF56037">
    <property type="entry name" value="PheT/TilS domain"/>
    <property type="match status" value="1"/>
</dbReference>
<evidence type="ECO:0000313" key="20">
    <source>
        <dbReference type="EMBL" id="TRY00296.1"/>
    </source>
</evidence>
<dbReference type="FunFam" id="2.40.50.140:FF:000045">
    <property type="entry name" value="Phenylalanine--tRNA ligase beta subunit"/>
    <property type="match status" value="1"/>
</dbReference>
<dbReference type="PROSITE" id="PS50886">
    <property type="entry name" value="TRBD"/>
    <property type="match status" value="1"/>
</dbReference>
<dbReference type="InterPro" id="IPR009061">
    <property type="entry name" value="DNA-bd_dom_put_sf"/>
</dbReference>
<evidence type="ECO:0000256" key="14">
    <source>
        <dbReference type="ARBA" id="ARBA00049255"/>
    </source>
</evidence>
<comment type="similarity">
    <text evidence="2 15">Belongs to the phenylalanyl-tRNA synthetase beta subunit family. Type 1 subfamily.</text>
</comment>
<evidence type="ECO:0000259" key="18">
    <source>
        <dbReference type="PROSITE" id="PS51447"/>
    </source>
</evidence>
<dbReference type="Gene3D" id="3.50.40.10">
    <property type="entry name" value="Phenylalanyl-trna Synthetase, Chain B, domain 3"/>
    <property type="match status" value="1"/>
</dbReference>
<evidence type="ECO:0000256" key="5">
    <source>
        <dbReference type="ARBA" id="ARBA00022555"/>
    </source>
</evidence>
<keyword evidence="4 15" id="KW-0963">Cytoplasm</keyword>
<accession>A0A553IJD5</accession>
<dbReference type="FunFam" id="3.30.70.380:FF:000001">
    <property type="entry name" value="Phenylalanine--tRNA ligase beta subunit"/>
    <property type="match status" value="1"/>
</dbReference>
<dbReference type="PANTHER" id="PTHR10947">
    <property type="entry name" value="PHENYLALANYL-TRNA SYNTHETASE BETA CHAIN AND LEUCINE-RICH REPEAT-CONTAINING PROTEIN 47"/>
    <property type="match status" value="1"/>
</dbReference>
<dbReference type="EMBL" id="VKID01000001">
    <property type="protein sequence ID" value="TRY00296.1"/>
    <property type="molecule type" value="Genomic_DNA"/>
</dbReference>
<evidence type="ECO:0000256" key="15">
    <source>
        <dbReference type="HAMAP-Rule" id="MF_00283"/>
    </source>
</evidence>
<evidence type="ECO:0000313" key="21">
    <source>
        <dbReference type="Proteomes" id="UP000315938"/>
    </source>
</evidence>
<comment type="subunit">
    <text evidence="3 15">Tetramer of two alpha and two beta subunits.</text>
</comment>
<dbReference type="InterPro" id="IPR005146">
    <property type="entry name" value="B3/B4_tRNA-bd"/>
</dbReference>
<dbReference type="InterPro" id="IPR012340">
    <property type="entry name" value="NA-bd_OB-fold"/>
</dbReference>